<dbReference type="EMBL" id="FNRT01000002">
    <property type="protein sequence ID" value="SEC62139.1"/>
    <property type="molecule type" value="Genomic_DNA"/>
</dbReference>
<name>A0A1H4U0A4_9ACTN</name>
<evidence type="ECO:0000313" key="3">
    <source>
        <dbReference type="EMBL" id="SEC62139.1"/>
    </source>
</evidence>
<reference evidence="4" key="1">
    <citation type="submission" date="2016-10" db="EMBL/GenBank/DDBJ databases">
        <authorList>
            <person name="Varghese N."/>
            <person name="Submissions S."/>
        </authorList>
    </citation>
    <scope>NUCLEOTIDE SEQUENCE [LARGE SCALE GENOMIC DNA]</scope>
    <source>
        <strain evidence="4">DSM 22017</strain>
    </source>
</reference>
<proteinExistence type="predicted"/>
<sequence>MRRGTGRRAMAYAAVVVGLALSGCSSGGGESADESAAPTVTQTVTETASPTETSTSPTTQTPSGSITPTAGAPAVDGPVVAQDQLSSPSGNIWCSLEYGIECEVKESSYQPLPKPADCRLDWADNQFRVDRSTGARGICRGDVTFTEQPPELTYGTTSVVGDRACQSTETAMTCWDTGSGHGFRVSRDDYQLF</sequence>
<gene>
    <name evidence="3" type="ORF">SAMN04489844_2646</name>
</gene>
<dbReference type="RefSeq" id="WP_139306570.1">
    <property type="nucleotide sequence ID" value="NZ_FNRT01000002.1"/>
</dbReference>
<dbReference type="Pfam" id="PF20341">
    <property type="entry name" value="DUF6636"/>
    <property type="match status" value="1"/>
</dbReference>
<evidence type="ECO:0000256" key="1">
    <source>
        <dbReference type="SAM" id="MobiDB-lite"/>
    </source>
</evidence>
<accession>A0A1H4U0A4</accession>
<protein>
    <submittedName>
        <fullName evidence="3">Uncharacterized protein</fullName>
    </submittedName>
</protein>
<dbReference type="OrthoDB" id="3254867at2"/>
<dbReference type="InterPro" id="IPR046576">
    <property type="entry name" value="DUF6636"/>
</dbReference>
<feature type="signal peptide" evidence="2">
    <location>
        <begin position="1"/>
        <end position="27"/>
    </location>
</feature>
<dbReference type="Proteomes" id="UP000198742">
    <property type="component" value="Unassembled WGS sequence"/>
</dbReference>
<keyword evidence="4" id="KW-1185">Reference proteome</keyword>
<dbReference type="STRING" id="402596.SAMN04489844_2646"/>
<evidence type="ECO:0000256" key="2">
    <source>
        <dbReference type="SAM" id="SignalP"/>
    </source>
</evidence>
<feature type="compositionally biased region" description="Low complexity" evidence="1">
    <location>
        <begin position="34"/>
        <end position="81"/>
    </location>
</feature>
<feature type="chain" id="PRO_5039164261" evidence="2">
    <location>
        <begin position="28"/>
        <end position="193"/>
    </location>
</feature>
<keyword evidence="2" id="KW-0732">Signal</keyword>
<feature type="region of interest" description="Disordered" evidence="1">
    <location>
        <begin position="26"/>
        <end position="83"/>
    </location>
</feature>
<dbReference type="AlphaFoldDB" id="A0A1H4U0A4"/>
<dbReference type="PROSITE" id="PS51257">
    <property type="entry name" value="PROKAR_LIPOPROTEIN"/>
    <property type="match status" value="1"/>
</dbReference>
<organism evidence="3 4">
    <name type="scientific">Nocardioides exalbidus</name>
    <dbReference type="NCBI Taxonomy" id="402596"/>
    <lineage>
        <taxon>Bacteria</taxon>
        <taxon>Bacillati</taxon>
        <taxon>Actinomycetota</taxon>
        <taxon>Actinomycetes</taxon>
        <taxon>Propionibacteriales</taxon>
        <taxon>Nocardioidaceae</taxon>
        <taxon>Nocardioides</taxon>
    </lineage>
</organism>
<evidence type="ECO:0000313" key="4">
    <source>
        <dbReference type="Proteomes" id="UP000198742"/>
    </source>
</evidence>